<dbReference type="EMBL" id="KE346418">
    <property type="protein sequence ID" value="KJE98414.1"/>
    <property type="molecule type" value="Genomic_DNA"/>
</dbReference>
<name>A0A0D2X5U4_CAPO3</name>
<evidence type="ECO:0000313" key="1">
    <source>
        <dbReference type="EMBL" id="KJE98414.1"/>
    </source>
</evidence>
<reference evidence="2" key="1">
    <citation type="submission" date="2011-02" db="EMBL/GenBank/DDBJ databases">
        <title>The Genome Sequence of Capsaspora owczarzaki ATCC 30864.</title>
        <authorList>
            <person name="Russ C."/>
            <person name="Cuomo C."/>
            <person name="Burger G."/>
            <person name="Gray M.W."/>
            <person name="Holland P.W.H."/>
            <person name="King N."/>
            <person name="Lang F.B.F."/>
            <person name="Roger A.J."/>
            <person name="Ruiz-Trillo I."/>
            <person name="Young S.K."/>
            <person name="Zeng Q."/>
            <person name="Gargeya S."/>
            <person name="Alvarado L."/>
            <person name="Berlin A."/>
            <person name="Chapman S.B."/>
            <person name="Chen Z."/>
            <person name="Freedman E."/>
            <person name="Gellesch M."/>
            <person name="Goldberg J."/>
            <person name="Griggs A."/>
            <person name="Gujja S."/>
            <person name="Heilman E."/>
            <person name="Heiman D."/>
            <person name="Howarth C."/>
            <person name="Mehta T."/>
            <person name="Neiman D."/>
            <person name="Pearson M."/>
            <person name="Roberts A."/>
            <person name="Saif S."/>
            <person name="Shea T."/>
            <person name="Shenoy N."/>
            <person name="Sisk P."/>
            <person name="Stolte C."/>
            <person name="Sykes S."/>
            <person name="White J."/>
            <person name="Yandava C."/>
            <person name="Haas B."/>
            <person name="Nusbaum C."/>
            <person name="Birren B."/>
        </authorList>
    </citation>
    <scope>NUCLEOTIDE SEQUENCE</scope>
    <source>
        <strain evidence="2">ATCC 30864</strain>
    </source>
</reference>
<proteinExistence type="predicted"/>
<protein>
    <submittedName>
        <fullName evidence="1">Uncharacterized protein</fullName>
    </submittedName>
</protein>
<organism evidence="1 2">
    <name type="scientific">Capsaspora owczarzaki (strain ATCC 30864)</name>
    <dbReference type="NCBI Taxonomy" id="595528"/>
    <lineage>
        <taxon>Eukaryota</taxon>
        <taxon>Filasterea</taxon>
        <taxon>Capsaspora</taxon>
    </lineage>
</organism>
<accession>A0A0D2X5U4</accession>
<dbReference type="InParanoid" id="A0A0D2X5U4"/>
<dbReference type="Proteomes" id="UP000008743">
    <property type="component" value="Unassembled WGS sequence"/>
</dbReference>
<feature type="non-terminal residue" evidence="1">
    <location>
        <position position="68"/>
    </location>
</feature>
<keyword evidence="2" id="KW-1185">Reference proteome</keyword>
<dbReference type="AlphaFoldDB" id="A0A0D2X5U4"/>
<evidence type="ECO:0000313" key="2">
    <source>
        <dbReference type="Proteomes" id="UP000008743"/>
    </source>
</evidence>
<gene>
    <name evidence="1" type="ORF">CAOG_010236</name>
</gene>
<sequence length="68" mass="7672">MRLLVDYYTAHYNDFMSNVDPNMNELQRKSANDGSKKLQEYVATVGGARFVTDTVNILMGDPKVTDDP</sequence>